<evidence type="ECO:0000259" key="2">
    <source>
        <dbReference type="SMART" id="SM00507"/>
    </source>
</evidence>
<sequence length="219" mass="25667">MNYHKIYDDLINRSFNRIIPKEQYKEKHHIVPKCMGGSDDKSNIAILTPEEHYLAHQLLVKIYPNEGKIIYAARCMAVLCNDERRSNNKLFGWLREKYSKETSNRMKHRKISKETLDKMRLAQRKRDVNGDKNHFYGKIHTPEVKEKIRQSRLGKSGHINQINAAKEYMSGIVHTEKCRKLISEKLKSNPKVTCPHCGKVGAKSPMVRHHFDNCKMRKL</sequence>
<dbReference type="EMBL" id="KY290955">
    <property type="protein sequence ID" value="APU01502.1"/>
    <property type="molecule type" value="Genomic_DNA"/>
</dbReference>
<dbReference type="CDD" id="cd00085">
    <property type="entry name" value="HNHc"/>
    <property type="match status" value="1"/>
</dbReference>
<evidence type="ECO:0000313" key="3">
    <source>
        <dbReference type="EMBL" id="APU01502.1"/>
    </source>
</evidence>
<feature type="domain" description="Nuclease associated modular" evidence="1">
    <location>
        <begin position="107"/>
        <end position="123"/>
    </location>
</feature>
<keyword evidence="3" id="KW-0255">Endonuclease</keyword>
<feature type="domain" description="Nuclease associated modular" evidence="1">
    <location>
        <begin position="136"/>
        <end position="152"/>
    </location>
</feature>
<dbReference type="SMART" id="SM00496">
    <property type="entry name" value="IENR2"/>
    <property type="match status" value="3"/>
</dbReference>
<dbReference type="GO" id="GO:0003677">
    <property type="term" value="F:DNA binding"/>
    <property type="evidence" value="ECO:0007669"/>
    <property type="project" value="InterPro"/>
</dbReference>
<evidence type="ECO:0000313" key="4">
    <source>
        <dbReference type="Proteomes" id="UP000225215"/>
    </source>
</evidence>
<feature type="domain" description="HNH nuclease" evidence="2">
    <location>
        <begin position="5"/>
        <end position="53"/>
    </location>
</feature>
<dbReference type="InterPro" id="IPR003615">
    <property type="entry name" value="HNH_nuc"/>
</dbReference>
<reference evidence="3 4" key="1">
    <citation type="journal article" date="2017" name="Sci. Rep.">
        <title>Characterization and diversity of phages infecting Aeromonas salmonicida subsp. salmonicida.</title>
        <authorList>
            <person name="Vincent A.T."/>
            <person name="Paquet V.E."/>
            <person name="Bernatchez A."/>
            <person name="Tremblay D.M."/>
            <person name="Moineau S."/>
            <person name="Charette S.J."/>
        </authorList>
    </citation>
    <scope>NUCLEOTIDE SEQUENCE [LARGE SCALE GENOMIC DNA]</scope>
</reference>
<organism evidence="3 4">
    <name type="scientific">Aeromonas phage 65.2</name>
    <dbReference type="NCBI Taxonomy" id="1932896"/>
    <lineage>
        <taxon>Viruses</taxon>
        <taxon>Duplodnaviria</taxon>
        <taxon>Heunggongvirae</taxon>
        <taxon>Uroviricota</taxon>
        <taxon>Caudoviricetes</taxon>
        <taxon>Pantevenvirales</taxon>
        <taxon>Straboviridae</taxon>
        <taxon>Emmerichvirinae</taxon>
        <taxon>Ishigurovirus</taxon>
        <taxon>Ishigurovirus osborne</taxon>
    </lineage>
</organism>
<dbReference type="Pfam" id="PF07460">
    <property type="entry name" value="NUMOD3"/>
    <property type="match status" value="1"/>
</dbReference>
<evidence type="ECO:0000259" key="1">
    <source>
        <dbReference type="SMART" id="SM00496"/>
    </source>
</evidence>
<dbReference type="InterPro" id="IPR003611">
    <property type="entry name" value="NUMOD3"/>
</dbReference>
<accession>A0A219YC32</accession>
<dbReference type="SMART" id="SM00507">
    <property type="entry name" value="HNHc"/>
    <property type="match status" value="1"/>
</dbReference>
<proteinExistence type="predicted"/>
<dbReference type="Proteomes" id="UP000225215">
    <property type="component" value="Segment"/>
</dbReference>
<dbReference type="SUPFAM" id="SSF64496">
    <property type="entry name" value="DNA-binding domain of intron-encoded endonucleases"/>
    <property type="match status" value="1"/>
</dbReference>
<dbReference type="GO" id="GO:0004519">
    <property type="term" value="F:endonuclease activity"/>
    <property type="evidence" value="ECO:0007669"/>
    <property type="project" value="UniProtKB-KW"/>
</dbReference>
<protein>
    <submittedName>
        <fullName evidence="3">Homing endonuclease</fullName>
    </submittedName>
</protein>
<keyword evidence="3" id="KW-0378">Hydrolase</keyword>
<name>A0A219YC32_9CAUD</name>
<keyword evidence="3" id="KW-0540">Nuclease</keyword>
<feature type="domain" description="Nuclease associated modular" evidence="1">
    <location>
        <begin position="170"/>
        <end position="186"/>
    </location>
</feature>